<accession>A0A839ACK3</accession>
<dbReference type="Pfam" id="PF13649">
    <property type="entry name" value="Methyltransf_25"/>
    <property type="match status" value="1"/>
</dbReference>
<dbReference type="PANTHER" id="PTHR43464:SF19">
    <property type="entry name" value="UBIQUINONE BIOSYNTHESIS O-METHYLTRANSFERASE, MITOCHONDRIAL"/>
    <property type="match status" value="1"/>
</dbReference>
<evidence type="ECO:0000256" key="2">
    <source>
        <dbReference type="ARBA" id="ARBA00022679"/>
    </source>
</evidence>
<dbReference type="InterPro" id="IPR029063">
    <property type="entry name" value="SAM-dependent_MTases_sf"/>
</dbReference>
<evidence type="ECO:0000313" key="6">
    <source>
        <dbReference type="Proteomes" id="UP000541109"/>
    </source>
</evidence>
<dbReference type="Gene3D" id="3.40.50.150">
    <property type="entry name" value="Vaccinia Virus protein VP39"/>
    <property type="match status" value="1"/>
</dbReference>
<reference evidence="5 6" key="1">
    <citation type="submission" date="2020-07" db="EMBL/GenBank/DDBJ databases">
        <title>Stappia sp., F7233, whole genome shotgun sequencing project.</title>
        <authorList>
            <person name="Jiang S."/>
            <person name="Liu Z.W."/>
            <person name="Du Z.J."/>
        </authorList>
    </citation>
    <scope>NUCLEOTIDE SEQUENCE [LARGE SCALE GENOMIC DNA]</scope>
    <source>
        <strain evidence="5 6">F7233</strain>
    </source>
</reference>
<sequence length="236" mass="25903">MSGTDDDTDADFMARRDAARARLDLLFGSKGGDGDARASWFEAVYEQAAGDPAAVPWADLKPKAALCDWLTTHPGNGKRAVDIACGLGDNAEAIAASGYVTTAFDLSKGAIEWARRRFPESKVDYRQADLFDLPTEWHRSFDLVHECYTVQALHGQLRNQAFAAIAELVTPGGTLLVITRVREEGEEVNGPPWPLEPSELSRFEAAGLGLVAEKAYDVSRADRVIPHKMLEFRRPE</sequence>
<gene>
    <name evidence="5" type="ORF">H2509_06185</name>
</gene>
<evidence type="ECO:0000313" key="5">
    <source>
        <dbReference type="EMBL" id="MBA5776714.1"/>
    </source>
</evidence>
<dbReference type="CDD" id="cd02440">
    <property type="entry name" value="AdoMet_MTases"/>
    <property type="match status" value="1"/>
</dbReference>
<keyword evidence="2 5" id="KW-0808">Transferase</keyword>
<evidence type="ECO:0000259" key="4">
    <source>
        <dbReference type="Pfam" id="PF13649"/>
    </source>
</evidence>
<feature type="domain" description="Methyltransferase" evidence="4">
    <location>
        <begin position="81"/>
        <end position="173"/>
    </location>
</feature>
<evidence type="ECO:0000256" key="3">
    <source>
        <dbReference type="ARBA" id="ARBA00022691"/>
    </source>
</evidence>
<organism evidence="5 6">
    <name type="scientific">Stappia albiluteola</name>
    <dbReference type="NCBI Taxonomy" id="2758565"/>
    <lineage>
        <taxon>Bacteria</taxon>
        <taxon>Pseudomonadati</taxon>
        <taxon>Pseudomonadota</taxon>
        <taxon>Alphaproteobacteria</taxon>
        <taxon>Hyphomicrobiales</taxon>
        <taxon>Stappiaceae</taxon>
        <taxon>Stappia</taxon>
    </lineage>
</organism>
<dbReference type="EMBL" id="JACFXV010000043">
    <property type="protein sequence ID" value="MBA5776714.1"/>
    <property type="molecule type" value="Genomic_DNA"/>
</dbReference>
<keyword evidence="1 5" id="KW-0489">Methyltransferase</keyword>
<dbReference type="GO" id="GO:0032259">
    <property type="term" value="P:methylation"/>
    <property type="evidence" value="ECO:0007669"/>
    <property type="project" value="UniProtKB-KW"/>
</dbReference>
<proteinExistence type="predicted"/>
<dbReference type="Proteomes" id="UP000541109">
    <property type="component" value="Unassembled WGS sequence"/>
</dbReference>
<dbReference type="RefSeq" id="WP_182163350.1">
    <property type="nucleotide sequence ID" value="NZ_JACFXV010000043.1"/>
</dbReference>
<dbReference type="PANTHER" id="PTHR43464">
    <property type="entry name" value="METHYLTRANSFERASE"/>
    <property type="match status" value="1"/>
</dbReference>
<dbReference type="GO" id="GO:0008168">
    <property type="term" value="F:methyltransferase activity"/>
    <property type="evidence" value="ECO:0007669"/>
    <property type="project" value="UniProtKB-KW"/>
</dbReference>
<dbReference type="InterPro" id="IPR041698">
    <property type="entry name" value="Methyltransf_25"/>
</dbReference>
<dbReference type="SUPFAM" id="SSF53335">
    <property type="entry name" value="S-adenosyl-L-methionine-dependent methyltransferases"/>
    <property type="match status" value="1"/>
</dbReference>
<name>A0A839ACK3_9HYPH</name>
<keyword evidence="3" id="KW-0949">S-adenosyl-L-methionine</keyword>
<protein>
    <submittedName>
        <fullName evidence="5">Class I SAM-dependent methyltransferase</fullName>
    </submittedName>
</protein>
<keyword evidence="6" id="KW-1185">Reference proteome</keyword>
<comment type="caution">
    <text evidence="5">The sequence shown here is derived from an EMBL/GenBank/DDBJ whole genome shotgun (WGS) entry which is preliminary data.</text>
</comment>
<evidence type="ECO:0000256" key="1">
    <source>
        <dbReference type="ARBA" id="ARBA00022603"/>
    </source>
</evidence>
<dbReference type="AlphaFoldDB" id="A0A839ACK3"/>